<evidence type="ECO:0000256" key="11">
    <source>
        <dbReference type="ARBA" id="ARBA00022679"/>
    </source>
</evidence>
<comment type="catalytic activity">
    <reaction evidence="1">
        <text>adenosylcob(III)inamide + ATP = adenosylcob(III)inamide phosphate + ADP + H(+)</text>
        <dbReference type="Rhea" id="RHEA:15769"/>
        <dbReference type="ChEBI" id="CHEBI:2480"/>
        <dbReference type="ChEBI" id="CHEBI:15378"/>
        <dbReference type="ChEBI" id="CHEBI:30616"/>
        <dbReference type="ChEBI" id="CHEBI:58502"/>
        <dbReference type="ChEBI" id="CHEBI:456216"/>
        <dbReference type="EC" id="2.7.1.156"/>
    </reaction>
</comment>
<dbReference type="EMBL" id="CP061800">
    <property type="protein sequence ID" value="QTA86910.1"/>
    <property type="molecule type" value="Genomic_DNA"/>
</dbReference>
<evidence type="ECO:0000313" key="20">
    <source>
        <dbReference type="EMBL" id="QTA86910.1"/>
    </source>
</evidence>
<accession>A0A975GMP8</accession>
<evidence type="ECO:0000256" key="17">
    <source>
        <dbReference type="ARBA" id="ARBA00030571"/>
    </source>
</evidence>
<dbReference type="NCBIfam" id="NF004469">
    <property type="entry name" value="PRK05800.1"/>
    <property type="match status" value="1"/>
</dbReference>
<comment type="pathway">
    <text evidence="6">Cofactor biosynthesis; adenosylcobalamin biosynthesis; adenosylcobalamin from cob(II)yrinate a,c-diamide: step 5/7.</text>
</comment>
<dbReference type="CDD" id="cd00544">
    <property type="entry name" value="CobU"/>
    <property type="match status" value="1"/>
</dbReference>
<keyword evidence="11" id="KW-0808">Transferase</keyword>
<comment type="catalytic activity">
    <reaction evidence="3">
        <text>adenosylcob(III)inamide + GTP = adenosylcob(III)inamide phosphate + GDP + H(+)</text>
        <dbReference type="Rhea" id="RHEA:15765"/>
        <dbReference type="ChEBI" id="CHEBI:2480"/>
        <dbReference type="ChEBI" id="CHEBI:15378"/>
        <dbReference type="ChEBI" id="CHEBI:37565"/>
        <dbReference type="ChEBI" id="CHEBI:58189"/>
        <dbReference type="ChEBI" id="CHEBI:58502"/>
        <dbReference type="EC" id="2.7.1.156"/>
    </reaction>
</comment>
<feature type="active site" description="GMP-histidine intermediate" evidence="18">
    <location>
        <position position="51"/>
    </location>
</feature>
<dbReference type="InterPro" id="IPR027417">
    <property type="entry name" value="P-loop_NTPase"/>
</dbReference>
<proteinExistence type="inferred from homology"/>
<dbReference type="SUPFAM" id="SSF52540">
    <property type="entry name" value="P-loop containing nucleoside triphosphate hydrolases"/>
    <property type="match status" value="1"/>
</dbReference>
<gene>
    <name evidence="20" type="ORF">dnm_029360</name>
</gene>
<dbReference type="GO" id="GO:0043752">
    <property type="term" value="F:adenosylcobinamide kinase activity"/>
    <property type="evidence" value="ECO:0007669"/>
    <property type="project" value="UniProtKB-EC"/>
</dbReference>
<dbReference type="EC" id="2.7.1.156" evidence="8"/>
<dbReference type="Pfam" id="PF02283">
    <property type="entry name" value="CobU"/>
    <property type="match status" value="1"/>
</dbReference>
<feature type="binding site" evidence="19">
    <location>
        <position position="85"/>
    </location>
    <ligand>
        <name>GTP</name>
        <dbReference type="ChEBI" id="CHEBI:37565"/>
    </ligand>
</feature>
<evidence type="ECO:0000256" key="12">
    <source>
        <dbReference type="ARBA" id="ARBA00022741"/>
    </source>
</evidence>
<evidence type="ECO:0000256" key="8">
    <source>
        <dbReference type="ARBA" id="ARBA00012016"/>
    </source>
</evidence>
<comment type="catalytic activity">
    <reaction evidence="2">
        <text>adenosylcob(III)inamide phosphate + GTP + H(+) = adenosylcob(III)inamide-GDP + diphosphate</text>
        <dbReference type="Rhea" id="RHEA:22712"/>
        <dbReference type="ChEBI" id="CHEBI:15378"/>
        <dbReference type="ChEBI" id="CHEBI:33019"/>
        <dbReference type="ChEBI" id="CHEBI:37565"/>
        <dbReference type="ChEBI" id="CHEBI:58502"/>
        <dbReference type="ChEBI" id="CHEBI:60487"/>
        <dbReference type="EC" id="2.7.7.62"/>
    </reaction>
</comment>
<evidence type="ECO:0000256" key="16">
    <source>
        <dbReference type="ARBA" id="ARBA00029570"/>
    </source>
</evidence>
<evidence type="ECO:0000256" key="1">
    <source>
        <dbReference type="ARBA" id="ARBA00000312"/>
    </source>
</evidence>
<organism evidence="20 21">
    <name type="scientific">Desulfonema magnum</name>
    <dbReference type="NCBI Taxonomy" id="45655"/>
    <lineage>
        <taxon>Bacteria</taxon>
        <taxon>Pseudomonadati</taxon>
        <taxon>Thermodesulfobacteriota</taxon>
        <taxon>Desulfobacteria</taxon>
        <taxon>Desulfobacterales</taxon>
        <taxon>Desulfococcaceae</taxon>
        <taxon>Desulfonema</taxon>
    </lineage>
</organism>
<keyword evidence="13 20" id="KW-0418">Kinase</keyword>
<dbReference type="GO" id="GO:0008820">
    <property type="term" value="F:cobinamide phosphate guanylyltransferase activity"/>
    <property type="evidence" value="ECO:0007669"/>
    <property type="project" value="UniProtKB-EC"/>
</dbReference>
<dbReference type="PANTHER" id="PTHR34848">
    <property type="match status" value="1"/>
</dbReference>
<protein>
    <recommendedName>
        <fullName evidence="16">Adenosylcobinamide kinase</fullName>
        <ecNumber evidence="8">2.7.1.156</ecNumber>
        <ecNumber evidence="9">2.7.7.62</ecNumber>
    </recommendedName>
    <alternativeName>
        <fullName evidence="17">Adenosylcobinamide-phosphate guanylyltransferase</fullName>
    </alternativeName>
</protein>
<keyword evidence="14" id="KW-0067">ATP-binding</keyword>
<evidence type="ECO:0000256" key="13">
    <source>
        <dbReference type="ARBA" id="ARBA00022777"/>
    </source>
</evidence>
<name>A0A975GMP8_9BACT</name>
<dbReference type="InterPro" id="IPR003203">
    <property type="entry name" value="CobU/CobP"/>
</dbReference>
<dbReference type="PANTHER" id="PTHR34848:SF1">
    <property type="entry name" value="BIFUNCTIONAL ADENOSYLCOBALAMIN BIOSYNTHESIS PROTEIN COBU"/>
    <property type="match status" value="1"/>
</dbReference>
<evidence type="ECO:0000256" key="18">
    <source>
        <dbReference type="PIRSR" id="PIRSR006135-1"/>
    </source>
</evidence>
<dbReference type="PIRSF" id="PIRSF006135">
    <property type="entry name" value="CobU"/>
    <property type="match status" value="1"/>
</dbReference>
<dbReference type="GO" id="GO:0005525">
    <property type="term" value="F:GTP binding"/>
    <property type="evidence" value="ECO:0007669"/>
    <property type="project" value="UniProtKB-KW"/>
</dbReference>
<keyword evidence="15 19" id="KW-0342">GTP-binding</keyword>
<dbReference type="RefSeq" id="WP_207682331.1">
    <property type="nucleotide sequence ID" value="NZ_CP061800.1"/>
</dbReference>
<evidence type="ECO:0000256" key="19">
    <source>
        <dbReference type="PIRSR" id="PIRSR006135-2"/>
    </source>
</evidence>
<evidence type="ECO:0000256" key="15">
    <source>
        <dbReference type="ARBA" id="ARBA00023134"/>
    </source>
</evidence>
<dbReference type="AlphaFoldDB" id="A0A975GMP8"/>
<evidence type="ECO:0000256" key="4">
    <source>
        <dbReference type="ARBA" id="ARBA00003889"/>
    </source>
</evidence>
<comment type="pathway">
    <text evidence="5">Cofactor biosynthesis; adenosylcobalamin biosynthesis; adenosylcobalamin from cob(II)yrinate a,c-diamide: step 6/7.</text>
</comment>
<dbReference type="Gene3D" id="3.40.50.300">
    <property type="entry name" value="P-loop containing nucleotide triphosphate hydrolases"/>
    <property type="match status" value="1"/>
</dbReference>
<feature type="binding site" evidence="19">
    <location>
        <begin position="9"/>
        <end position="16"/>
    </location>
    <ligand>
        <name>GTP</name>
        <dbReference type="ChEBI" id="CHEBI:37565"/>
    </ligand>
</feature>
<dbReference type="KEGG" id="dmm:dnm_029360"/>
<evidence type="ECO:0000256" key="10">
    <source>
        <dbReference type="ARBA" id="ARBA00022573"/>
    </source>
</evidence>
<evidence type="ECO:0000256" key="14">
    <source>
        <dbReference type="ARBA" id="ARBA00022840"/>
    </source>
</evidence>
<evidence type="ECO:0000256" key="7">
    <source>
        <dbReference type="ARBA" id="ARBA00007490"/>
    </source>
</evidence>
<feature type="binding site" evidence="19">
    <location>
        <position position="63"/>
    </location>
    <ligand>
        <name>GTP</name>
        <dbReference type="ChEBI" id="CHEBI:37565"/>
    </ligand>
</feature>
<evidence type="ECO:0000256" key="5">
    <source>
        <dbReference type="ARBA" id="ARBA00004692"/>
    </source>
</evidence>
<comment type="function">
    <text evidence="4">Catalyzes ATP-dependent phosphorylation of adenosylcobinamide and addition of GMP to adenosylcobinamide phosphate.</text>
</comment>
<dbReference type="EC" id="2.7.7.62" evidence="9"/>
<keyword evidence="10" id="KW-0169">Cobalamin biosynthesis</keyword>
<dbReference type="GO" id="GO:0009236">
    <property type="term" value="P:cobalamin biosynthetic process"/>
    <property type="evidence" value="ECO:0007669"/>
    <property type="project" value="UniProtKB-KW"/>
</dbReference>
<evidence type="ECO:0000313" key="21">
    <source>
        <dbReference type="Proteomes" id="UP000663722"/>
    </source>
</evidence>
<reference evidence="20" key="1">
    <citation type="journal article" date="2021" name="Microb. Physiol.">
        <title>Proteogenomic Insights into the Physiology of Marine, Sulfate-Reducing, Filamentous Desulfonema limicola and Desulfonema magnum.</title>
        <authorList>
            <person name="Schnaars V."/>
            <person name="Wohlbrand L."/>
            <person name="Scheve S."/>
            <person name="Hinrichs C."/>
            <person name="Reinhardt R."/>
            <person name="Rabus R."/>
        </authorList>
    </citation>
    <scope>NUCLEOTIDE SEQUENCE</scope>
    <source>
        <strain evidence="20">4be13</strain>
    </source>
</reference>
<evidence type="ECO:0000256" key="2">
    <source>
        <dbReference type="ARBA" id="ARBA00000711"/>
    </source>
</evidence>
<comment type="similarity">
    <text evidence="7">Belongs to the CobU/CobP family.</text>
</comment>
<evidence type="ECO:0000256" key="9">
    <source>
        <dbReference type="ARBA" id="ARBA00012523"/>
    </source>
</evidence>
<dbReference type="GO" id="GO:0005524">
    <property type="term" value="F:ATP binding"/>
    <property type="evidence" value="ECO:0007669"/>
    <property type="project" value="UniProtKB-KW"/>
</dbReference>
<evidence type="ECO:0000256" key="6">
    <source>
        <dbReference type="ARBA" id="ARBA00005159"/>
    </source>
</evidence>
<keyword evidence="12 19" id="KW-0547">Nucleotide-binding</keyword>
<sequence length="177" mass="19703">MKKITFVIGGCRSGKSRHALELAENISQDKRIFIATCVPYDDEMRQRVSNHQKERGADWSVAEVPILLPEAIIETSQKNKVILVDCLTLWITNLLLEPEASEKIDQYIENLTQSLEKAQCPVILVSNEVGAGIVPENKLARAFRDITGQVNQTVAACSDSVIWMVAGIPVTVKPFHF</sequence>
<evidence type="ECO:0000256" key="3">
    <source>
        <dbReference type="ARBA" id="ARBA00001522"/>
    </source>
</evidence>
<dbReference type="Proteomes" id="UP000663722">
    <property type="component" value="Chromosome"/>
</dbReference>
<keyword evidence="21" id="KW-1185">Reference proteome</keyword>